<dbReference type="AlphaFoldDB" id="A0A0D0VKD5"/>
<feature type="region of interest" description="Disordered" evidence="5">
    <location>
        <begin position="580"/>
        <end position="605"/>
    </location>
</feature>
<dbReference type="InterPro" id="IPR020846">
    <property type="entry name" value="MFS_dom"/>
</dbReference>
<dbReference type="FunFam" id="1.20.1250.20:FF:000088">
    <property type="entry name" value="MFS multidrug transporter, putative"/>
    <property type="match status" value="1"/>
</dbReference>
<feature type="region of interest" description="Disordered" evidence="5">
    <location>
        <begin position="23"/>
        <end position="60"/>
    </location>
</feature>
<dbReference type="SUPFAM" id="SSF103473">
    <property type="entry name" value="MFS general substrate transporter"/>
    <property type="match status" value="1"/>
</dbReference>
<dbReference type="GO" id="GO:0005886">
    <property type="term" value="C:plasma membrane"/>
    <property type="evidence" value="ECO:0007669"/>
    <property type="project" value="TreeGrafter"/>
</dbReference>
<evidence type="ECO:0000259" key="7">
    <source>
        <dbReference type="PROSITE" id="PS50850"/>
    </source>
</evidence>
<dbReference type="InterPro" id="IPR036259">
    <property type="entry name" value="MFS_trans_sf"/>
</dbReference>
<evidence type="ECO:0000256" key="3">
    <source>
        <dbReference type="ARBA" id="ARBA00022989"/>
    </source>
</evidence>
<dbReference type="InterPro" id="IPR011701">
    <property type="entry name" value="MFS"/>
</dbReference>
<feature type="transmembrane region" description="Helical" evidence="6">
    <location>
        <begin position="273"/>
        <end position="294"/>
    </location>
</feature>
<reference evidence="8" key="1">
    <citation type="submission" date="2015-01" db="EMBL/GenBank/DDBJ databases">
        <title>The Genome Sequence of Cryptococcus gattii CA1280.</title>
        <authorList>
            <consortium name="The Broad Institute Genomics Platform"/>
            <person name="Cuomo C."/>
            <person name="Litvintseva A."/>
            <person name="Chen Y."/>
            <person name="Heitman J."/>
            <person name="Sun S."/>
            <person name="Springer D."/>
            <person name="Dromer F."/>
            <person name="Young S."/>
            <person name="Zeng Q."/>
            <person name="Gargeya S."/>
            <person name="Abouelleil A."/>
            <person name="Alvarado L."/>
            <person name="Chapman S.B."/>
            <person name="Gainer-Dewar J."/>
            <person name="Goldberg J."/>
            <person name="Griggs A."/>
            <person name="Gujja S."/>
            <person name="Hansen M."/>
            <person name="Howarth C."/>
            <person name="Imamovic A."/>
            <person name="Larimer J."/>
            <person name="Murphy C."/>
            <person name="Naylor J."/>
            <person name="Pearson M."/>
            <person name="Priest M."/>
            <person name="Roberts A."/>
            <person name="Saif S."/>
            <person name="Shea T."/>
            <person name="Sykes S."/>
            <person name="Wortman J."/>
            <person name="Nusbaum C."/>
            <person name="Birren B."/>
        </authorList>
    </citation>
    <scope>NUCLEOTIDE SEQUENCE [LARGE SCALE GENOMIC DNA]</scope>
    <source>
        <strain evidence="8">CA1280</strain>
    </source>
</reference>
<evidence type="ECO:0000256" key="6">
    <source>
        <dbReference type="SAM" id="Phobius"/>
    </source>
</evidence>
<dbReference type="PANTHER" id="PTHR23502:SF184">
    <property type="entry name" value="MAJOR FACILITATOR SUPERFAMILY (MFS) PROFILE DOMAIN-CONTAINING PROTEIN"/>
    <property type="match status" value="1"/>
</dbReference>
<organism evidence="8">
    <name type="scientific">Cryptococcus bacillisporus CA1280</name>
    <dbReference type="NCBI Taxonomy" id="1296109"/>
    <lineage>
        <taxon>Eukaryota</taxon>
        <taxon>Fungi</taxon>
        <taxon>Dikarya</taxon>
        <taxon>Basidiomycota</taxon>
        <taxon>Agaricomycotina</taxon>
        <taxon>Tremellomycetes</taxon>
        <taxon>Tremellales</taxon>
        <taxon>Cryptococcaceae</taxon>
        <taxon>Cryptococcus</taxon>
        <taxon>Cryptococcus gattii species complex</taxon>
    </lineage>
</organism>
<protein>
    <submittedName>
        <fullName evidence="8">Multidrug transporter</fullName>
    </submittedName>
</protein>
<dbReference type="HOGENOM" id="CLU_008455_11_6_1"/>
<dbReference type="PROSITE" id="PS50850">
    <property type="entry name" value="MFS"/>
    <property type="match status" value="1"/>
</dbReference>
<feature type="transmembrane region" description="Helical" evidence="6">
    <location>
        <begin position="184"/>
        <end position="202"/>
    </location>
</feature>
<feature type="transmembrane region" description="Helical" evidence="6">
    <location>
        <begin position="469"/>
        <end position="490"/>
    </location>
</feature>
<keyword evidence="2 6" id="KW-0812">Transmembrane</keyword>
<evidence type="ECO:0000256" key="2">
    <source>
        <dbReference type="ARBA" id="ARBA00022692"/>
    </source>
</evidence>
<feature type="domain" description="Major facilitator superfamily (MFS) profile" evidence="7">
    <location>
        <begin position="119"/>
        <end position="566"/>
    </location>
</feature>
<comment type="subcellular location">
    <subcellularLocation>
        <location evidence="1">Membrane</location>
        <topology evidence="1">Multi-pass membrane protein</topology>
    </subcellularLocation>
</comment>
<feature type="compositionally biased region" description="Basic and acidic residues" evidence="5">
    <location>
        <begin position="580"/>
        <end position="596"/>
    </location>
</feature>
<evidence type="ECO:0000256" key="1">
    <source>
        <dbReference type="ARBA" id="ARBA00004141"/>
    </source>
</evidence>
<evidence type="ECO:0000256" key="4">
    <source>
        <dbReference type="ARBA" id="ARBA00023136"/>
    </source>
</evidence>
<dbReference type="CDD" id="cd17323">
    <property type="entry name" value="MFS_Tpo1_MDR_like"/>
    <property type="match status" value="1"/>
</dbReference>
<feature type="transmembrane region" description="Helical" evidence="6">
    <location>
        <begin position="241"/>
        <end position="261"/>
    </location>
</feature>
<dbReference type="OrthoDB" id="9986881at2759"/>
<dbReference type="Pfam" id="PF07690">
    <property type="entry name" value="MFS_1"/>
    <property type="match status" value="1"/>
</dbReference>
<feature type="transmembrane region" description="Helical" evidence="6">
    <location>
        <begin position="208"/>
        <end position="229"/>
    </location>
</feature>
<dbReference type="GO" id="GO:0022857">
    <property type="term" value="F:transmembrane transporter activity"/>
    <property type="evidence" value="ECO:0007669"/>
    <property type="project" value="InterPro"/>
</dbReference>
<proteinExistence type="predicted"/>
<keyword evidence="3 6" id="KW-1133">Transmembrane helix</keyword>
<dbReference type="PANTHER" id="PTHR23502">
    <property type="entry name" value="MAJOR FACILITATOR SUPERFAMILY"/>
    <property type="match status" value="1"/>
</dbReference>
<feature type="transmembrane region" description="Helical" evidence="6">
    <location>
        <begin position="115"/>
        <end position="134"/>
    </location>
</feature>
<keyword evidence="4 6" id="KW-0472">Membrane</keyword>
<feature type="transmembrane region" description="Helical" evidence="6">
    <location>
        <begin position="502"/>
        <end position="525"/>
    </location>
</feature>
<accession>A0A0D0VKD5</accession>
<feature type="transmembrane region" description="Helical" evidence="6">
    <location>
        <begin position="352"/>
        <end position="373"/>
    </location>
</feature>
<feature type="transmembrane region" description="Helical" evidence="6">
    <location>
        <begin position="154"/>
        <end position="172"/>
    </location>
</feature>
<dbReference type="EMBL" id="KN847989">
    <property type="protein sequence ID" value="KIR45390.1"/>
    <property type="molecule type" value="Genomic_DNA"/>
</dbReference>
<feature type="transmembrane region" description="Helical" evidence="6">
    <location>
        <begin position="537"/>
        <end position="557"/>
    </location>
</feature>
<evidence type="ECO:0000256" key="5">
    <source>
        <dbReference type="SAM" id="MobiDB-lite"/>
    </source>
</evidence>
<gene>
    <name evidence="8" type="ORF">I312_05438</name>
</gene>
<dbReference type="Gene3D" id="1.20.1250.20">
    <property type="entry name" value="MFS general substrate transporter like domains"/>
    <property type="match status" value="1"/>
</dbReference>
<sequence length="642" mass="69753">MTLRITSSPLQSTVLSNQMSTIASPPSLDDHNPGTACARPNLNKPTLRGTPMSDHNPTASSLSRLIPLNKPISSLSISTTLCPPPYPGSGTLCDPYIVDFLPSSPLNPYNWSKRYRWAITALIGVTALCPPFASVSYSSTVGEVVKAYGISRELAIAGISLFILGFGVGPLFWAPISELYGRQFAFAASYPIFTIFNLGTALSHNTVALLVTRFFAGVFGSSPLTNAGAQVGDMWAVNERALATSVFALAPFLGPVLGPIAGGYVTERCGYRWVYWIQFIYAAVMTILSIIVVPETYAPTILRRHARSLQATALSEGKEEYYISKYDMVKKSKREVILVGLYRPFEMLFTEVIVGCLSIYGALIYGIRLYLFFTAFPIVFQQTRGWTIGESGLSFLGMGVGLISGVILNPFLSSYFHSRSRSQLQSHVTPSGHTRPHPPPEARLPVCCIGAILAPVGLFWFAWTSAPPVHWSVPIIACLPFGLAFLLIFTSMTNYLIDSYELYAASALAAQAVSRCMFGAIFPLFASQMYETLGLHWAGTLVAFLSLACAAMPFLFYRYGSYLRRKSKYAPSVPSIASDKASETEQVGAKDEKNEGQSDINGSRSELQAGGIEPEWAADAGLDAHIGGVGERKRGWDVEKGV</sequence>
<evidence type="ECO:0000313" key="8">
    <source>
        <dbReference type="EMBL" id="KIR45390.1"/>
    </source>
</evidence>
<feature type="transmembrane region" description="Helical" evidence="6">
    <location>
        <begin position="444"/>
        <end position="463"/>
    </location>
</feature>
<name>A0A0D0VKD5_CRYGA</name>
<feature type="transmembrane region" description="Helical" evidence="6">
    <location>
        <begin position="393"/>
        <end position="412"/>
    </location>
</feature>